<accession>A0ABV6C378</accession>
<feature type="binding site" evidence="5">
    <location>
        <position position="261"/>
    </location>
    <ligand>
        <name>substrate</name>
    </ligand>
</feature>
<feature type="binding site" evidence="5">
    <location>
        <position position="258"/>
    </location>
    <ligand>
        <name>Zn(2+)</name>
        <dbReference type="ChEBI" id="CHEBI:29105"/>
    </ligand>
</feature>
<feature type="binding site" evidence="5">
    <location>
        <position position="236"/>
    </location>
    <ligand>
        <name>substrate</name>
    </ligand>
</feature>
<dbReference type="EC" id="1.1.1.23" evidence="5"/>
<keyword evidence="5" id="KW-0479">Metal-binding</keyword>
<keyword evidence="5" id="KW-0520">NAD</keyword>
<dbReference type="InterPro" id="IPR022695">
    <property type="entry name" value="Histidinol_DH_monofunct"/>
</dbReference>
<evidence type="ECO:0000256" key="2">
    <source>
        <dbReference type="ARBA" id="ARBA00010178"/>
    </source>
</evidence>
<dbReference type="PRINTS" id="PR00083">
    <property type="entry name" value="HOLDHDRGNASE"/>
</dbReference>
<sequence length="436" mass="45447">MLLDRLDLRGLAPTAVAGALPLPAFEEQAPSQAVAEILGQVRRDGDQALRRLTARFDGVELDDLRVPPADLEAALAAVPPELRQALEVAWERIVAYHRHQLQPETTVEVEGVVVRHLARPVGRVGVYAPGGRARYPSSVLMGVAPARVAGVEEIVLCAPPQRDGSVALETLAAAAVCGVQEVYRVGGAQAVAALAYGTESIRPVDVIVGPGNSYVAEAKRQVAGRVGIPAGFAGPSEVVVVADASVPATWAAIDVLVQAEHGPDGLAWLVTTDDQVAERVAAEVDRLVAASPRRDDLASTLARSGYAVVVDDAEAVAAVVNTVAPEHLELLVAEPQPILERVRAAGAIFVGPYAPASVGDYVAGPNHVLPTARTARFSSALRVQDFQVQLHAVEVPAEALAALGPHVVALADAEGLPAHADSVRLRLADPDRPGGE</sequence>
<comment type="pathway">
    <text evidence="1 5">Amino-acid biosynthesis; L-histidine biosynthesis; L-histidine from 5-phospho-alpha-D-ribose 1-diphosphate: step 9/9.</text>
</comment>
<keyword evidence="4 5" id="KW-0560">Oxidoreductase</keyword>
<organism evidence="8 9">
    <name type="scientific">Aciditerrimonas ferrireducens</name>
    <dbReference type="NCBI Taxonomy" id="667306"/>
    <lineage>
        <taxon>Bacteria</taxon>
        <taxon>Bacillati</taxon>
        <taxon>Actinomycetota</taxon>
        <taxon>Acidimicrobiia</taxon>
        <taxon>Acidimicrobiales</taxon>
        <taxon>Acidimicrobiaceae</taxon>
        <taxon>Aciditerrimonas</taxon>
    </lineage>
</organism>
<feature type="binding site" evidence="5">
    <location>
        <position position="327"/>
    </location>
    <ligand>
        <name>substrate</name>
    </ligand>
</feature>
<comment type="cofactor">
    <cofactor evidence="5">
        <name>Zn(2+)</name>
        <dbReference type="ChEBI" id="CHEBI:29105"/>
    </cofactor>
    <text evidence="5">Binds 1 zinc ion per subunit.</text>
</comment>
<feature type="binding site" evidence="5">
    <location>
        <position position="360"/>
    </location>
    <ligand>
        <name>Zn(2+)</name>
        <dbReference type="ChEBI" id="CHEBI:29105"/>
    </ligand>
</feature>
<dbReference type="InterPro" id="IPR016161">
    <property type="entry name" value="Ald_DH/histidinol_DH"/>
</dbReference>
<keyword evidence="5" id="KW-0028">Amino-acid biosynthesis</keyword>
<feature type="binding site" evidence="5">
    <location>
        <position position="189"/>
    </location>
    <ligand>
        <name>NAD(+)</name>
        <dbReference type="ChEBI" id="CHEBI:57540"/>
    </ligand>
</feature>
<dbReference type="Gene3D" id="3.40.50.1980">
    <property type="entry name" value="Nitrogenase molybdenum iron protein domain"/>
    <property type="match status" value="2"/>
</dbReference>
<dbReference type="GO" id="GO:0004399">
    <property type="term" value="F:histidinol dehydrogenase activity"/>
    <property type="evidence" value="ECO:0007669"/>
    <property type="project" value="UniProtKB-EC"/>
</dbReference>
<feature type="binding site" evidence="5">
    <location>
        <position position="258"/>
    </location>
    <ligand>
        <name>substrate</name>
    </ligand>
</feature>
<feature type="binding site" evidence="5">
    <location>
        <position position="414"/>
    </location>
    <ligand>
        <name>substrate</name>
    </ligand>
</feature>
<feature type="binding site" evidence="5">
    <location>
        <position position="419"/>
    </location>
    <ligand>
        <name>substrate</name>
    </ligand>
</feature>
<dbReference type="PIRSF" id="PIRSF000099">
    <property type="entry name" value="Histidinol_dh"/>
    <property type="match status" value="1"/>
</dbReference>
<evidence type="ECO:0000256" key="4">
    <source>
        <dbReference type="ARBA" id="ARBA00023002"/>
    </source>
</evidence>
<evidence type="ECO:0000256" key="3">
    <source>
        <dbReference type="ARBA" id="ARBA00016531"/>
    </source>
</evidence>
<evidence type="ECO:0000313" key="9">
    <source>
        <dbReference type="Proteomes" id="UP001589788"/>
    </source>
</evidence>
<dbReference type="RefSeq" id="WP_377789579.1">
    <property type="nucleotide sequence ID" value="NZ_JBHLYQ010000073.1"/>
</dbReference>
<dbReference type="HAMAP" id="MF_01024">
    <property type="entry name" value="HisD"/>
    <property type="match status" value="1"/>
</dbReference>
<keyword evidence="5" id="KW-0862">Zinc</keyword>
<comment type="function">
    <text evidence="5">Catalyzes the sequential NAD-dependent oxidations of L-histidinol to L-histidinaldehyde and then to L-histidine.</text>
</comment>
<dbReference type="NCBIfam" id="TIGR00069">
    <property type="entry name" value="hisD"/>
    <property type="match status" value="1"/>
</dbReference>
<dbReference type="CDD" id="cd06572">
    <property type="entry name" value="Histidinol_dh"/>
    <property type="match status" value="1"/>
</dbReference>
<gene>
    <name evidence="5 8" type="primary">hisD</name>
    <name evidence="8" type="ORF">ACFFRE_08215</name>
</gene>
<protein>
    <recommendedName>
        <fullName evidence="3 5">Histidinol dehydrogenase</fullName>
        <shortName evidence="5">HDH</shortName>
        <ecNumber evidence="5">1.1.1.23</ecNumber>
    </recommendedName>
</protein>
<feature type="binding site" evidence="5">
    <location>
        <position position="360"/>
    </location>
    <ligand>
        <name>substrate</name>
    </ligand>
</feature>
<evidence type="ECO:0000256" key="5">
    <source>
        <dbReference type="HAMAP-Rule" id="MF_01024"/>
    </source>
</evidence>
<feature type="active site" description="Proton acceptor" evidence="5">
    <location>
        <position position="327"/>
    </location>
</feature>
<dbReference type="SUPFAM" id="SSF53720">
    <property type="entry name" value="ALDH-like"/>
    <property type="match status" value="1"/>
</dbReference>
<feature type="binding site" evidence="5">
    <location>
        <position position="261"/>
    </location>
    <ligand>
        <name>Zn(2+)</name>
        <dbReference type="ChEBI" id="CHEBI:29105"/>
    </ligand>
</feature>
<keyword evidence="9" id="KW-1185">Reference proteome</keyword>
<comment type="caution">
    <text evidence="8">The sequence shown here is derived from an EMBL/GenBank/DDBJ whole genome shotgun (WGS) entry which is preliminary data.</text>
</comment>
<keyword evidence="5" id="KW-0368">Histidine biosynthesis</keyword>
<dbReference type="InterPro" id="IPR012131">
    <property type="entry name" value="Hstdl_DH"/>
</dbReference>
<dbReference type="Gene3D" id="1.20.5.1300">
    <property type="match status" value="1"/>
</dbReference>
<reference evidence="8 9" key="1">
    <citation type="submission" date="2024-09" db="EMBL/GenBank/DDBJ databases">
        <authorList>
            <person name="Sun Q."/>
            <person name="Mori K."/>
        </authorList>
    </citation>
    <scope>NUCLEOTIDE SEQUENCE [LARGE SCALE GENOMIC DNA]</scope>
    <source>
        <strain evidence="8 9">JCM 15389</strain>
    </source>
</reference>
<evidence type="ECO:0000313" key="8">
    <source>
        <dbReference type="EMBL" id="MFC0082132.1"/>
    </source>
</evidence>
<comment type="similarity">
    <text evidence="2 5 6 7">Belongs to the histidinol dehydrogenase family.</text>
</comment>
<dbReference type="PANTHER" id="PTHR21256:SF2">
    <property type="entry name" value="HISTIDINE BIOSYNTHESIS TRIFUNCTIONAL PROTEIN"/>
    <property type="match status" value="1"/>
</dbReference>
<dbReference type="Proteomes" id="UP001589788">
    <property type="component" value="Unassembled WGS sequence"/>
</dbReference>
<comment type="catalytic activity">
    <reaction evidence="5">
        <text>L-histidinol + 2 NAD(+) + H2O = L-histidine + 2 NADH + 3 H(+)</text>
        <dbReference type="Rhea" id="RHEA:20641"/>
        <dbReference type="ChEBI" id="CHEBI:15377"/>
        <dbReference type="ChEBI" id="CHEBI:15378"/>
        <dbReference type="ChEBI" id="CHEBI:57540"/>
        <dbReference type="ChEBI" id="CHEBI:57595"/>
        <dbReference type="ChEBI" id="CHEBI:57699"/>
        <dbReference type="ChEBI" id="CHEBI:57945"/>
        <dbReference type="EC" id="1.1.1.23"/>
    </reaction>
</comment>
<dbReference type="EMBL" id="JBHLYQ010000073">
    <property type="protein sequence ID" value="MFC0082132.1"/>
    <property type="molecule type" value="Genomic_DNA"/>
</dbReference>
<feature type="binding site" evidence="5">
    <location>
        <position position="212"/>
    </location>
    <ligand>
        <name>NAD(+)</name>
        <dbReference type="ChEBI" id="CHEBI:57540"/>
    </ligand>
</feature>
<dbReference type="PANTHER" id="PTHR21256">
    <property type="entry name" value="HISTIDINOL DEHYDROGENASE HDH"/>
    <property type="match status" value="1"/>
</dbReference>
<dbReference type="Pfam" id="PF00815">
    <property type="entry name" value="Histidinol_dh"/>
    <property type="match status" value="1"/>
</dbReference>
<evidence type="ECO:0000256" key="1">
    <source>
        <dbReference type="ARBA" id="ARBA00004940"/>
    </source>
</evidence>
<name>A0ABV6C378_9ACTN</name>
<feature type="active site" description="Proton acceptor" evidence="5">
    <location>
        <position position="326"/>
    </location>
</feature>
<feature type="binding site" evidence="5">
    <location>
        <position position="419"/>
    </location>
    <ligand>
        <name>Zn(2+)</name>
        <dbReference type="ChEBI" id="CHEBI:29105"/>
    </ligand>
</feature>
<feature type="binding site" evidence="5">
    <location>
        <position position="127"/>
    </location>
    <ligand>
        <name>NAD(+)</name>
        <dbReference type="ChEBI" id="CHEBI:57540"/>
    </ligand>
</feature>
<proteinExistence type="inferred from homology"/>
<evidence type="ECO:0000256" key="7">
    <source>
        <dbReference type="RuleBase" id="RU004175"/>
    </source>
</evidence>
<evidence type="ECO:0000256" key="6">
    <source>
        <dbReference type="PIRNR" id="PIRNR000099"/>
    </source>
</evidence>